<feature type="chain" id="PRO_5032757015" description="Pherophorin domain-containing protein" evidence="2">
    <location>
        <begin position="35"/>
        <end position="703"/>
    </location>
</feature>
<dbReference type="InterPro" id="IPR024616">
    <property type="entry name" value="Pherophorin"/>
</dbReference>
<dbReference type="OrthoDB" id="541730at2759"/>
<proteinExistence type="predicted"/>
<accession>A0A835WJ36</accession>
<comment type="caution">
    <text evidence="4">The sequence shown here is derived from an EMBL/GenBank/DDBJ whole genome shotgun (WGS) entry which is preliminary data.</text>
</comment>
<protein>
    <recommendedName>
        <fullName evidence="3">Pherophorin domain-containing protein</fullName>
    </recommendedName>
</protein>
<evidence type="ECO:0000256" key="1">
    <source>
        <dbReference type="SAM" id="MobiDB-lite"/>
    </source>
</evidence>
<feature type="region of interest" description="Disordered" evidence="1">
    <location>
        <begin position="265"/>
        <end position="538"/>
    </location>
</feature>
<evidence type="ECO:0000259" key="3">
    <source>
        <dbReference type="Pfam" id="PF12499"/>
    </source>
</evidence>
<dbReference type="PRINTS" id="PR01217">
    <property type="entry name" value="PRICHEXTENSN"/>
</dbReference>
<dbReference type="AlphaFoldDB" id="A0A835WJ36"/>
<keyword evidence="2" id="KW-0732">Signal</keyword>
<evidence type="ECO:0000313" key="5">
    <source>
        <dbReference type="Proteomes" id="UP000613740"/>
    </source>
</evidence>
<feature type="domain" description="Pherophorin" evidence="3">
    <location>
        <begin position="545"/>
        <end position="696"/>
    </location>
</feature>
<dbReference type="Pfam" id="PF12499">
    <property type="entry name" value="DUF3707"/>
    <property type="match status" value="1"/>
</dbReference>
<reference evidence="4" key="1">
    <citation type="journal article" date="2020" name="bioRxiv">
        <title>Comparative genomics of Chlamydomonas.</title>
        <authorList>
            <person name="Craig R.J."/>
            <person name="Hasan A.R."/>
            <person name="Ness R.W."/>
            <person name="Keightley P.D."/>
        </authorList>
    </citation>
    <scope>NUCLEOTIDE SEQUENCE</scope>
    <source>
        <strain evidence="4">CCAP 11/173</strain>
    </source>
</reference>
<keyword evidence="5" id="KW-1185">Reference proteome</keyword>
<evidence type="ECO:0000256" key="2">
    <source>
        <dbReference type="SAM" id="SignalP"/>
    </source>
</evidence>
<feature type="signal peptide" evidence="2">
    <location>
        <begin position="1"/>
        <end position="34"/>
    </location>
</feature>
<evidence type="ECO:0000313" key="4">
    <source>
        <dbReference type="EMBL" id="KAG2448144.1"/>
    </source>
</evidence>
<dbReference type="EMBL" id="JAEHOD010000018">
    <property type="protein sequence ID" value="KAG2448144.1"/>
    <property type="molecule type" value="Genomic_DNA"/>
</dbReference>
<sequence length="703" mass="73691">MPATRASREPSGRWLYPVLLAIAALCFGPAATWANTAGACPGPCTAPSFCPLSVLSAQRWAEPSGSTLVRSSWRGLTNGTDVLTLGVSKGLATVALIFSSPDSVTCFLARQLSTSSSSGLRLSLPMASSAIVSISRNPDGSCPATSPHFGTASSWVADILALKLNVLYTRLLASMANVTATALETAVIGSAYGMPACECRTVGSLLRDAELYLSGEAGNDGAPPYDLCAADIVLQYGDPSCRTSPYANWLCYNVTLAPRPSPPPYHEPNFPPYQPYTPEAPPPGVEHFTLPPPPRKSPPPSPVSAKSPPPSPVSAKSPPPPAVKSPPSPPVKSPPPSPATTAKGPPPPRRPRGPRGPAPPRNPRSPSPPPPSPRPPFAPRFWPPPSPSPPPPSPPPPSPPPSPRPPSLRPPPPSPEPPSPPPPSPPPSPPPPGRRPPSPRPPSPPPPSPAPPSPPPPSPPPPGPSQPSHRVPRSPPPSPPPPPPPPFPSPPSPRPPRPVRSPPPPKNAAPKSPRPPPVERVSPPPPPKGTPVFWPPRPAGAKNPFPFGQCLARGPTVGTPYALSYTNESVAEEGGADRTYCFQVALNQCDKPRCCGMRLEQVQILIDDNCYGSVYGVRIDGRPRSPSYHVYDVRGYTYTVLKLSGMGMTPQQAEGSTLCFSLRAAVCPDLYRLCSGPVCQLTLANQPGRQKSSCCPPQDLLLP</sequence>
<feature type="compositionally biased region" description="Pro residues" evidence="1">
    <location>
        <begin position="473"/>
        <end position="538"/>
    </location>
</feature>
<gene>
    <name evidence="4" type="ORF">HYH02_006729</name>
</gene>
<organism evidence="4 5">
    <name type="scientific">Chlamydomonas schloesseri</name>
    <dbReference type="NCBI Taxonomy" id="2026947"/>
    <lineage>
        <taxon>Eukaryota</taxon>
        <taxon>Viridiplantae</taxon>
        <taxon>Chlorophyta</taxon>
        <taxon>core chlorophytes</taxon>
        <taxon>Chlorophyceae</taxon>
        <taxon>CS clade</taxon>
        <taxon>Chlamydomonadales</taxon>
        <taxon>Chlamydomonadaceae</taxon>
        <taxon>Chlamydomonas</taxon>
    </lineage>
</organism>
<name>A0A835WJ36_9CHLO</name>
<dbReference type="Proteomes" id="UP000613740">
    <property type="component" value="Unassembled WGS sequence"/>
</dbReference>
<feature type="compositionally biased region" description="Pro residues" evidence="1">
    <location>
        <begin position="265"/>
        <end position="465"/>
    </location>
</feature>